<name>A0A023BC01_GRENI</name>
<accession>A0A023BC01</accession>
<dbReference type="Proteomes" id="UP000019763">
    <property type="component" value="Unassembled WGS sequence"/>
</dbReference>
<evidence type="ECO:0000313" key="1">
    <source>
        <dbReference type="EMBL" id="EZG80632.1"/>
    </source>
</evidence>
<gene>
    <name evidence="1" type="ORF">GNI_020960</name>
</gene>
<dbReference type="RefSeq" id="XP_011134288.1">
    <property type="nucleotide sequence ID" value="XM_011135986.1"/>
</dbReference>
<comment type="caution">
    <text evidence="1">The sequence shown here is derived from an EMBL/GenBank/DDBJ whole genome shotgun (WGS) entry which is preliminary data.</text>
</comment>
<evidence type="ECO:0000313" key="2">
    <source>
        <dbReference type="Proteomes" id="UP000019763"/>
    </source>
</evidence>
<dbReference type="EMBL" id="AFNH02000153">
    <property type="protein sequence ID" value="EZG80632.1"/>
    <property type="molecule type" value="Genomic_DNA"/>
</dbReference>
<proteinExistence type="predicted"/>
<dbReference type="VEuPathDB" id="CryptoDB:GNI_020960"/>
<protein>
    <submittedName>
        <fullName evidence="1">Uncharacterized protein</fullName>
    </submittedName>
</protein>
<organism evidence="1 2">
    <name type="scientific">Gregarina niphandrodes</name>
    <name type="common">Septate eugregarine</name>
    <dbReference type="NCBI Taxonomy" id="110365"/>
    <lineage>
        <taxon>Eukaryota</taxon>
        <taxon>Sar</taxon>
        <taxon>Alveolata</taxon>
        <taxon>Apicomplexa</taxon>
        <taxon>Conoidasida</taxon>
        <taxon>Gregarinasina</taxon>
        <taxon>Eugregarinorida</taxon>
        <taxon>Gregarinidae</taxon>
        <taxon>Gregarina</taxon>
    </lineage>
</organism>
<sequence>MKFFSCVPRRPASENAVLTPVVLAGFVVPVTFNNHLLDLCSVDKWLSRPTSRMYASEYNVWNGADMWVISALGDELNCVYPQYRVILGGQCSEIPNDFNSHDDDDDNYPSWQDDFIKLLCKSEKLQSCLATVLMDLAKRAERMVTHYIKCRYFGDILEIVNDNRYNDSHVKCDCAQEIAFNRWPERSADFTELAASYKCLHTVEEDGATVCVPASHLTCRPSKVLENVVKCTKKMVGLID</sequence>
<dbReference type="GeneID" id="22911016"/>
<keyword evidence="2" id="KW-1185">Reference proteome</keyword>
<reference evidence="1" key="1">
    <citation type="submission" date="2013-12" db="EMBL/GenBank/DDBJ databases">
        <authorList>
            <person name="Omoto C.K."/>
            <person name="Sibley D."/>
            <person name="Venepally P."/>
            <person name="Hadjithomas M."/>
            <person name="Karamycheva S."/>
            <person name="Brunk B."/>
            <person name="Roos D."/>
            <person name="Caler E."/>
            <person name="Lorenzi H."/>
        </authorList>
    </citation>
    <scope>NUCLEOTIDE SEQUENCE</scope>
</reference>
<dbReference type="AlphaFoldDB" id="A0A023BC01"/>